<dbReference type="InterPro" id="IPR014284">
    <property type="entry name" value="RNA_pol_sigma-70_dom"/>
</dbReference>
<dbReference type="SUPFAM" id="SSF88946">
    <property type="entry name" value="Sigma2 domain of RNA polymerase sigma factors"/>
    <property type="match status" value="1"/>
</dbReference>
<dbReference type="OrthoDB" id="9784984at2"/>
<keyword evidence="4" id="KW-0238">DNA-binding</keyword>
<dbReference type="InterPro" id="IPR013325">
    <property type="entry name" value="RNA_pol_sigma_r2"/>
</dbReference>
<reference evidence="9" key="1">
    <citation type="submission" date="2018-09" db="EMBL/GenBank/DDBJ databases">
        <title>Chryseolinea sp. KIS68-18 isolated from soil.</title>
        <authorList>
            <person name="Weon H.-Y."/>
            <person name="Kwon S.-W."/>
            <person name="Lee S.A."/>
        </authorList>
    </citation>
    <scope>NUCLEOTIDE SEQUENCE [LARGE SCALE GENOMIC DNA]</scope>
    <source>
        <strain evidence="9">KIS68-18</strain>
    </source>
</reference>
<name>A0A385SWN8_9BACT</name>
<dbReference type="GO" id="GO:0016987">
    <property type="term" value="F:sigma factor activity"/>
    <property type="evidence" value="ECO:0007669"/>
    <property type="project" value="UniProtKB-KW"/>
</dbReference>
<dbReference type="Proteomes" id="UP000266183">
    <property type="component" value="Chromosome"/>
</dbReference>
<evidence type="ECO:0000256" key="4">
    <source>
        <dbReference type="ARBA" id="ARBA00023125"/>
    </source>
</evidence>
<evidence type="ECO:0000256" key="3">
    <source>
        <dbReference type="ARBA" id="ARBA00023082"/>
    </source>
</evidence>
<feature type="domain" description="RNA polymerase sigma-70 region 2" evidence="6">
    <location>
        <begin position="15"/>
        <end position="83"/>
    </location>
</feature>
<evidence type="ECO:0000256" key="1">
    <source>
        <dbReference type="ARBA" id="ARBA00010641"/>
    </source>
</evidence>
<evidence type="ECO:0000313" key="9">
    <source>
        <dbReference type="Proteomes" id="UP000266183"/>
    </source>
</evidence>
<dbReference type="SUPFAM" id="SSF88659">
    <property type="entry name" value="Sigma3 and sigma4 domains of RNA polymerase sigma factors"/>
    <property type="match status" value="1"/>
</dbReference>
<comment type="similarity">
    <text evidence="1">Belongs to the sigma-70 factor family. ECF subfamily.</text>
</comment>
<dbReference type="InterPro" id="IPR007627">
    <property type="entry name" value="RNA_pol_sigma70_r2"/>
</dbReference>
<dbReference type="AlphaFoldDB" id="A0A385SWN8"/>
<accession>A0A385SWN8</accession>
<sequence>MIRQAQANPEAFRPLYEKYFKKIFLFVLHRVGDKALTADITSQVFLKALLHLDRYAFRGLPFSAWLFRIALNECHDFFRKYKRHRVVSLDEHTIQNLHEELTAAARQEDLEQQLPLILQQLSADDLQIIELRYFDQRPFREVADILGISETYAKVKVYRALDRMKKLFLKTT</sequence>
<keyword evidence="3" id="KW-0731">Sigma factor</keyword>
<keyword evidence="5" id="KW-0804">Transcription</keyword>
<dbReference type="InterPro" id="IPR039425">
    <property type="entry name" value="RNA_pol_sigma-70-like"/>
</dbReference>
<keyword evidence="9" id="KW-1185">Reference proteome</keyword>
<dbReference type="InterPro" id="IPR013324">
    <property type="entry name" value="RNA_pol_sigma_r3/r4-like"/>
</dbReference>
<dbReference type="Pfam" id="PF08281">
    <property type="entry name" value="Sigma70_r4_2"/>
    <property type="match status" value="1"/>
</dbReference>
<evidence type="ECO:0000256" key="5">
    <source>
        <dbReference type="ARBA" id="ARBA00023163"/>
    </source>
</evidence>
<dbReference type="InterPro" id="IPR036388">
    <property type="entry name" value="WH-like_DNA-bd_sf"/>
</dbReference>
<dbReference type="PANTHER" id="PTHR43133:SF8">
    <property type="entry name" value="RNA POLYMERASE SIGMA FACTOR HI_1459-RELATED"/>
    <property type="match status" value="1"/>
</dbReference>
<dbReference type="Gene3D" id="1.10.1740.10">
    <property type="match status" value="1"/>
</dbReference>
<dbReference type="Pfam" id="PF04542">
    <property type="entry name" value="Sigma70_r2"/>
    <property type="match status" value="1"/>
</dbReference>
<dbReference type="PANTHER" id="PTHR43133">
    <property type="entry name" value="RNA POLYMERASE ECF-TYPE SIGMA FACTO"/>
    <property type="match status" value="1"/>
</dbReference>
<dbReference type="GO" id="GO:0003677">
    <property type="term" value="F:DNA binding"/>
    <property type="evidence" value="ECO:0007669"/>
    <property type="project" value="UniProtKB-KW"/>
</dbReference>
<dbReference type="InterPro" id="IPR013249">
    <property type="entry name" value="RNA_pol_sigma70_r4_t2"/>
</dbReference>
<keyword evidence="2" id="KW-0805">Transcription regulation</keyword>
<dbReference type="Gene3D" id="1.10.10.10">
    <property type="entry name" value="Winged helix-like DNA-binding domain superfamily/Winged helix DNA-binding domain"/>
    <property type="match status" value="1"/>
</dbReference>
<organism evidence="8 9">
    <name type="scientific">Chryseolinea soli</name>
    <dbReference type="NCBI Taxonomy" id="2321403"/>
    <lineage>
        <taxon>Bacteria</taxon>
        <taxon>Pseudomonadati</taxon>
        <taxon>Bacteroidota</taxon>
        <taxon>Cytophagia</taxon>
        <taxon>Cytophagales</taxon>
        <taxon>Fulvivirgaceae</taxon>
        <taxon>Chryseolinea</taxon>
    </lineage>
</organism>
<evidence type="ECO:0000256" key="2">
    <source>
        <dbReference type="ARBA" id="ARBA00023015"/>
    </source>
</evidence>
<dbReference type="KEGG" id="chk:D4L85_18470"/>
<proteinExistence type="inferred from homology"/>
<dbReference type="GO" id="GO:0006352">
    <property type="term" value="P:DNA-templated transcription initiation"/>
    <property type="evidence" value="ECO:0007669"/>
    <property type="project" value="InterPro"/>
</dbReference>
<protein>
    <submittedName>
        <fullName evidence="8">Sigma-70 family RNA polymerase sigma factor</fullName>
    </submittedName>
</protein>
<evidence type="ECO:0000259" key="6">
    <source>
        <dbReference type="Pfam" id="PF04542"/>
    </source>
</evidence>
<evidence type="ECO:0000259" key="7">
    <source>
        <dbReference type="Pfam" id="PF08281"/>
    </source>
</evidence>
<dbReference type="EMBL" id="CP032382">
    <property type="protein sequence ID" value="AYB35609.1"/>
    <property type="molecule type" value="Genomic_DNA"/>
</dbReference>
<feature type="domain" description="RNA polymerase sigma factor 70 region 4 type 2" evidence="7">
    <location>
        <begin position="112"/>
        <end position="164"/>
    </location>
</feature>
<evidence type="ECO:0000313" key="8">
    <source>
        <dbReference type="EMBL" id="AYB35609.1"/>
    </source>
</evidence>
<dbReference type="NCBIfam" id="TIGR02937">
    <property type="entry name" value="sigma70-ECF"/>
    <property type="match status" value="1"/>
</dbReference>
<gene>
    <name evidence="8" type="ORF">D4L85_18470</name>
</gene>